<sequence>MGHPAPDLISSSKALLLLILLVSPSLLVSTTSFAGMPRKLADRPSERTGAVDKEIPAGKFSHSEEEGGLHHRILKVKTNDYASYDPTPTFVKPPFKTILN</sequence>
<dbReference type="AlphaFoldDB" id="A0A843WAB9"/>
<gene>
    <name evidence="2" type="ORF">Taro_032742</name>
</gene>
<reference evidence="2" key="1">
    <citation type="submission" date="2017-07" db="EMBL/GenBank/DDBJ databases">
        <title>Taro Niue Genome Assembly and Annotation.</title>
        <authorList>
            <person name="Atibalentja N."/>
            <person name="Keating K."/>
            <person name="Fields C.J."/>
        </authorList>
    </citation>
    <scope>NUCLEOTIDE SEQUENCE</scope>
    <source>
        <strain evidence="2">Niue_2</strain>
        <tissue evidence="2">Leaf</tissue>
    </source>
</reference>
<dbReference type="Proteomes" id="UP000652761">
    <property type="component" value="Unassembled WGS sequence"/>
</dbReference>
<proteinExistence type="predicted"/>
<dbReference type="InterPro" id="IPR038974">
    <property type="entry name" value="CIF1/2"/>
</dbReference>
<organism evidence="2 3">
    <name type="scientific">Colocasia esculenta</name>
    <name type="common">Wild taro</name>
    <name type="synonym">Arum esculentum</name>
    <dbReference type="NCBI Taxonomy" id="4460"/>
    <lineage>
        <taxon>Eukaryota</taxon>
        <taxon>Viridiplantae</taxon>
        <taxon>Streptophyta</taxon>
        <taxon>Embryophyta</taxon>
        <taxon>Tracheophyta</taxon>
        <taxon>Spermatophyta</taxon>
        <taxon>Magnoliopsida</taxon>
        <taxon>Liliopsida</taxon>
        <taxon>Araceae</taxon>
        <taxon>Aroideae</taxon>
        <taxon>Colocasieae</taxon>
        <taxon>Colocasia</taxon>
    </lineage>
</organism>
<evidence type="ECO:0000313" key="2">
    <source>
        <dbReference type="EMBL" id="MQM00010.1"/>
    </source>
</evidence>
<dbReference type="PANTHER" id="PTHR35290:SF2">
    <property type="entry name" value="PROTEIN CASPARIAN STRIP INTEGRITY FACTOR 1"/>
    <property type="match status" value="1"/>
</dbReference>
<keyword evidence="1" id="KW-0732">Signal</keyword>
<feature type="chain" id="PRO_5032410368" evidence="1">
    <location>
        <begin position="31"/>
        <end position="100"/>
    </location>
</feature>
<name>A0A843WAB9_COLES</name>
<dbReference type="EMBL" id="NMUH01002443">
    <property type="protein sequence ID" value="MQM00010.1"/>
    <property type="molecule type" value="Genomic_DNA"/>
</dbReference>
<protein>
    <submittedName>
        <fullName evidence="2">Uncharacterized protein</fullName>
    </submittedName>
</protein>
<evidence type="ECO:0000256" key="1">
    <source>
        <dbReference type="SAM" id="SignalP"/>
    </source>
</evidence>
<comment type="caution">
    <text evidence="2">The sequence shown here is derived from an EMBL/GenBank/DDBJ whole genome shotgun (WGS) entry which is preliminary data.</text>
</comment>
<feature type="signal peptide" evidence="1">
    <location>
        <begin position="1"/>
        <end position="30"/>
    </location>
</feature>
<accession>A0A843WAB9</accession>
<evidence type="ECO:0000313" key="3">
    <source>
        <dbReference type="Proteomes" id="UP000652761"/>
    </source>
</evidence>
<keyword evidence="3" id="KW-1185">Reference proteome</keyword>
<dbReference type="PANTHER" id="PTHR35290">
    <property type="entry name" value="PROTEIN CASPARIAN STRIP INTEGRITY FACTOR 1-RELATED"/>
    <property type="match status" value="1"/>
</dbReference>